<dbReference type="GO" id="GO:0006707">
    <property type="term" value="P:cholesterol catabolic process"/>
    <property type="evidence" value="ECO:0007669"/>
    <property type="project" value="TreeGrafter"/>
</dbReference>
<evidence type="ECO:0000313" key="7">
    <source>
        <dbReference type="EMBL" id="XDQ79777.1"/>
    </source>
</evidence>
<keyword evidence="6" id="KW-0503">Monooxygenase</keyword>
<evidence type="ECO:0000256" key="3">
    <source>
        <dbReference type="ARBA" id="ARBA00022723"/>
    </source>
</evidence>
<sequence>MLTLDTLDITSEQAYAERGYPYEEFDLLRREAPVFWYQRPGFEPFWVLTKHEDVAWVSRNPQIFSSAQRVTVDTPDAVDMFERQLEERAAMFGHSPDDPPALSWMDPPRHRQFRQIMTPCFTPKAMAALEARFEELAAGYVRQFMDRLESHGEADVAKHLSARLPVAAICEMVGAPHQDWDDVFNWTEGTVGSADPDYQLEGEDAEAAFVRNISALNQYVATLVQERMAASDGTGTDVLSRLVAARINGEPLKFHEILYTVFNLLVAGNGTTRNATAGGIQALLEHPEELAKLRANPALIDSAVEEILRWTSIAIHFARTCTQDTEIRGQVIRKGETVVMWYPAANRDGDAFPDPYRFDITRTANPHFSFGGYGEHVCLGANLARLQLRAILRAVLPVLGDLELVGTPELVAQHLQVAEIKKLIVRRAA</sequence>
<proteinExistence type="inferred from homology"/>
<dbReference type="GO" id="GO:0020037">
    <property type="term" value="F:heme binding"/>
    <property type="evidence" value="ECO:0007669"/>
    <property type="project" value="InterPro"/>
</dbReference>
<dbReference type="PANTHER" id="PTHR46696">
    <property type="entry name" value="P450, PUTATIVE (EUROFUNG)-RELATED"/>
    <property type="match status" value="1"/>
</dbReference>
<dbReference type="InterPro" id="IPR001128">
    <property type="entry name" value="Cyt_P450"/>
</dbReference>
<dbReference type="Pfam" id="PF00067">
    <property type="entry name" value="p450"/>
    <property type="match status" value="1"/>
</dbReference>
<dbReference type="Gene3D" id="1.10.630.10">
    <property type="entry name" value="Cytochrome P450"/>
    <property type="match status" value="1"/>
</dbReference>
<reference evidence="7" key="1">
    <citation type="submission" date="2024-07" db="EMBL/GenBank/DDBJ databases">
        <authorList>
            <person name="Yu S.T."/>
        </authorList>
    </citation>
    <scope>NUCLEOTIDE SEQUENCE</scope>
    <source>
        <strain evidence="7">Y1</strain>
    </source>
</reference>
<keyword evidence="3" id="KW-0479">Metal-binding</keyword>
<dbReference type="CDD" id="cd11033">
    <property type="entry name" value="CYP142-like"/>
    <property type="match status" value="1"/>
</dbReference>
<dbReference type="PANTHER" id="PTHR46696:SF4">
    <property type="entry name" value="BIOTIN BIOSYNTHESIS CYTOCHROME P450"/>
    <property type="match status" value="1"/>
</dbReference>
<dbReference type="RefSeq" id="WP_052706777.1">
    <property type="nucleotide sequence ID" value="NZ_CP163445.1"/>
</dbReference>
<accession>A0AB39TKN8</accession>
<dbReference type="GO" id="GO:0005506">
    <property type="term" value="F:iron ion binding"/>
    <property type="evidence" value="ECO:0007669"/>
    <property type="project" value="InterPro"/>
</dbReference>
<dbReference type="InterPro" id="IPR002397">
    <property type="entry name" value="Cyt_P450_B"/>
</dbReference>
<evidence type="ECO:0000256" key="1">
    <source>
        <dbReference type="ARBA" id="ARBA00010617"/>
    </source>
</evidence>
<evidence type="ECO:0000256" key="5">
    <source>
        <dbReference type="ARBA" id="ARBA00023004"/>
    </source>
</evidence>
<dbReference type="AlphaFoldDB" id="A0AB39TKN8"/>
<dbReference type="FunFam" id="1.10.630.10:FF:000018">
    <property type="entry name" value="Cytochrome P450 monooxygenase"/>
    <property type="match status" value="1"/>
</dbReference>
<evidence type="ECO:0000256" key="2">
    <source>
        <dbReference type="ARBA" id="ARBA00022617"/>
    </source>
</evidence>
<dbReference type="GO" id="GO:0008395">
    <property type="term" value="F:steroid hydroxylase activity"/>
    <property type="evidence" value="ECO:0007669"/>
    <property type="project" value="TreeGrafter"/>
</dbReference>
<evidence type="ECO:0000256" key="6">
    <source>
        <dbReference type="ARBA" id="ARBA00023033"/>
    </source>
</evidence>
<protein>
    <submittedName>
        <fullName evidence="7">Cytochrome P450</fullName>
    </submittedName>
</protein>
<evidence type="ECO:0000256" key="4">
    <source>
        <dbReference type="ARBA" id="ARBA00023002"/>
    </source>
</evidence>
<dbReference type="SUPFAM" id="SSF48264">
    <property type="entry name" value="Cytochrome P450"/>
    <property type="match status" value="1"/>
</dbReference>
<dbReference type="PRINTS" id="PR00359">
    <property type="entry name" value="BP450"/>
</dbReference>
<dbReference type="EMBL" id="CP163445">
    <property type="protein sequence ID" value="XDQ79777.1"/>
    <property type="molecule type" value="Genomic_DNA"/>
</dbReference>
<comment type="similarity">
    <text evidence="1">Belongs to the cytochrome P450 family.</text>
</comment>
<dbReference type="InterPro" id="IPR036396">
    <property type="entry name" value="Cyt_P450_sf"/>
</dbReference>
<gene>
    <name evidence="7" type="ORF">AB2U05_15590</name>
</gene>
<dbReference type="GO" id="GO:0036199">
    <property type="term" value="F:cholest-4-en-3-one 26-monooxygenase activity"/>
    <property type="evidence" value="ECO:0007669"/>
    <property type="project" value="TreeGrafter"/>
</dbReference>
<keyword evidence="2" id="KW-0349">Heme</keyword>
<keyword evidence="4" id="KW-0560">Oxidoreductase</keyword>
<name>A0AB39TKN8_9ACTN</name>
<keyword evidence="5" id="KW-0408">Iron</keyword>
<organism evidence="7">
    <name type="scientific">Streptomyces sp. Y1</name>
    <dbReference type="NCBI Taxonomy" id="3238634"/>
    <lineage>
        <taxon>Bacteria</taxon>
        <taxon>Bacillati</taxon>
        <taxon>Actinomycetota</taxon>
        <taxon>Actinomycetes</taxon>
        <taxon>Kitasatosporales</taxon>
        <taxon>Streptomycetaceae</taxon>
        <taxon>Streptomyces</taxon>
    </lineage>
</organism>